<protein>
    <recommendedName>
        <fullName evidence="6">Caib baif family enzyme</fullName>
    </recommendedName>
</protein>
<evidence type="ECO:0000313" key="5">
    <source>
        <dbReference type="Proteomes" id="UP001642405"/>
    </source>
</evidence>
<evidence type="ECO:0000259" key="2">
    <source>
        <dbReference type="Pfam" id="PF07287"/>
    </source>
</evidence>
<name>A0ABP0BXV6_9PEZI</name>
<feature type="domain" description="DUF4387" evidence="3">
    <location>
        <begin position="549"/>
        <end position="650"/>
    </location>
</feature>
<dbReference type="EMBL" id="CAWUHB010000030">
    <property type="protein sequence ID" value="CAK7224572.1"/>
    <property type="molecule type" value="Genomic_DNA"/>
</dbReference>
<dbReference type="InterPro" id="IPR025496">
    <property type="entry name" value="DUF4387"/>
</dbReference>
<organism evidence="4 5">
    <name type="scientific">Sporothrix curviconia</name>
    <dbReference type="NCBI Taxonomy" id="1260050"/>
    <lineage>
        <taxon>Eukaryota</taxon>
        <taxon>Fungi</taxon>
        <taxon>Dikarya</taxon>
        <taxon>Ascomycota</taxon>
        <taxon>Pezizomycotina</taxon>
        <taxon>Sordariomycetes</taxon>
        <taxon>Sordariomycetidae</taxon>
        <taxon>Ophiostomatales</taxon>
        <taxon>Ophiostomataceae</taxon>
        <taxon>Sporothrix</taxon>
    </lineage>
</organism>
<evidence type="ECO:0000313" key="4">
    <source>
        <dbReference type="EMBL" id="CAK7224572.1"/>
    </source>
</evidence>
<dbReference type="Pfam" id="PF14330">
    <property type="entry name" value="DUF4387"/>
    <property type="match status" value="1"/>
</dbReference>
<feature type="domain" description="Acyclic terpene utilisation N-terminal" evidence="2">
    <location>
        <begin position="178"/>
        <end position="322"/>
    </location>
</feature>
<reference evidence="4 5" key="1">
    <citation type="submission" date="2024-01" db="EMBL/GenBank/DDBJ databases">
        <authorList>
            <person name="Allen C."/>
            <person name="Tagirdzhanova G."/>
        </authorList>
    </citation>
    <scope>NUCLEOTIDE SEQUENCE [LARGE SCALE GENOMIC DNA]</scope>
</reference>
<dbReference type="InterPro" id="IPR010839">
    <property type="entry name" value="AtuA_N"/>
</dbReference>
<dbReference type="Proteomes" id="UP001642405">
    <property type="component" value="Unassembled WGS sequence"/>
</dbReference>
<evidence type="ECO:0000259" key="3">
    <source>
        <dbReference type="Pfam" id="PF14330"/>
    </source>
</evidence>
<evidence type="ECO:0000256" key="1">
    <source>
        <dbReference type="SAM" id="MobiDB-lite"/>
    </source>
</evidence>
<keyword evidence="5" id="KW-1185">Reference proteome</keyword>
<feature type="region of interest" description="Disordered" evidence="1">
    <location>
        <begin position="432"/>
        <end position="477"/>
    </location>
</feature>
<proteinExistence type="predicted"/>
<accession>A0ABP0BXV6</accession>
<evidence type="ECO:0008006" key="6">
    <source>
        <dbReference type="Google" id="ProtNLM"/>
    </source>
</evidence>
<gene>
    <name evidence="4" type="ORF">SCUCBS95973_005562</name>
</gene>
<sequence length="661" mass="69100">MGSVPQPSPTAEVLCQIVTPVGMLGYGFVYRGLELAHLNHPAVPTAIVLDSGSTDSGPSKLALGSTTCPESAYRRDLLGILRAARQYGVPMLLSSAGGDGEDEHVRLFGRIVQDVADELNKEGEEGQGNSTGARLKVVSVFSTLDKSLVLERLQAGAITGCGPCVPALTPEAQAETTVVVGQMGPEPFVDALAAHPDADVVLGGRAYDPSPYVAYCVHNFFKSTAQTTTPVVDIPAQILGGFTHMGKIMECGGLCATPKSRGSMVTVYRDGTFAIRPLAPGAVCQPLTVAAHTLYEKARPDHLAGPGGILDVTTATYARLDDGLSAHVAGATFIPSTHASPQSPPQQVKGFAAQQHPALARDQWELDFHIYDGKDHDGEDAGMAPPPPTAGGLPGVVFIVGEALARTQADANSLASAARIACVHAPYPGQKANSGNFGMGIGGRGERGEEGAVEVTASGSGSGSENTGNTSDSEDQKKGLLRFEAVWAGARDGQRITELPFRFDAEKAALVNTKAVKKANANGTTSSPALSTTATATATATTTTSSPTLGSLAKILRSKNSGPFEITLDVLFDDRAVYEQVKASNTLIPARVAALYGLQPDQLVYCGFFDQALAFKATLPRMRNGKPMASGGFMENDVHGSQKYKPLMNLVVELSGRRVWS</sequence>
<dbReference type="Pfam" id="PF07287">
    <property type="entry name" value="AtuA"/>
    <property type="match status" value="1"/>
</dbReference>
<comment type="caution">
    <text evidence="4">The sequence shown here is derived from an EMBL/GenBank/DDBJ whole genome shotgun (WGS) entry which is preliminary data.</text>
</comment>